<dbReference type="SMART" id="SM00849">
    <property type="entry name" value="Lactamase_B"/>
    <property type="match status" value="1"/>
</dbReference>
<protein>
    <submittedName>
        <fullName evidence="2">MBL fold metallo-hydrolase</fullName>
    </submittedName>
</protein>
<dbReference type="PANTHER" id="PTHR11203">
    <property type="entry name" value="CLEAVAGE AND POLYADENYLATION SPECIFICITY FACTOR FAMILY MEMBER"/>
    <property type="match status" value="1"/>
</dbReference>
<dbReference type="GO" id="GO:0016787">
    <property type="term" value="F:hydrolase activity"/>
    <property type="evidence" value="ECO:0007669"/>
    <property type="project" value="UniProtKB-KW"/>
</dbReference>
<gene>
    <name evidence="2" type="ORF">GS660_03810</name>
</gene>
<accession>A0A6L8VDF5</accession>
<dbReference type="AlphaFoldDB" id="A0A6L8VDF5"/>
<keyword evidence="3" id="KW-1185">Reference proteome</keyword>
<organism evidence="2 3">
    <name type="scientific">Frigidibacter albus</name>
    <dbReference type="NCBI Taxonomy" id="1465486"/>
    <lineage>
        <taxon>Bacteria</taxon>
        <taxon>Pseudomonadati</taxon>
        <taxon>Pseudomonadota</taxon>
        <taxon>Alphaproteobacteria</taxon>
        <taxon>Rhodobacterales</taxon>
        <taxon>Paracoccaceae</taxon>
        <taxon>Frigidibacter</taxon>
    </lineage>
</organism>
<feature type="domain" description="Metallo-beta-lactamase" evidence="1">
    <location>
        <begin position="16"/>
        <end position="196"/>
    </location>
</feature>
<dbReference type="SUPFAM" id="SSF56281">
    <property type="entry name" value="Metallo-hydrolase/oxidoreductase"/>
    <property type="match status" value="1"/>
</dbReference>
<comment type="caution">
    <text evidence="2">The sequence shown here is derived from an EMBL/GenBank/DDBJ whole genome shotgun (WGS) entry which is preliminary data.</text>
</comment>
<evidence type="ECO:0000313" key="3">
    <source>
        <dbReference type="Proteomes" id="UP000477083"/>
    </source>
</evidence>
<name>A0A6L8VDF5_9RHOB</name>
<reference evidence="2 3" key="1">
    <citation type="submission" date="2020-01" db="EMBL/GenBank/DDBJ databases">
        <title>Frigidibacter albus SP32T (=CGMCC 1.13995T).</title>
        <authorList>
            <person name="Liao X."/>
        </authorList>
    </citation>
    <scope>NUCLEOTIDE SEQUENCE [LARGE SCALE GENOMIC DNA]</scope>
    <source>
        <strain evidence="2 3">SP32</strain>
    </source>
</reference>
<proteinExistence type="predicted"/>
<dbReference type="PANTHER" id="PTHR11203:SF37">
    <property type="entry name" value="INTEGRATOR COMPLEX SUBUNIT 11"/>
    <property type="match status" value="1"/>
</dbReference>
<dbReference type="InterPro" id="IPR001279">
    <property type="entry name" value="Metallo-B-lactamas"/>
</dbReference>
<evidence type="ECO:0000313" key="2">
    <source>
        <dbReference type="EMBL" id="MZQ88224.1"/>
    </source>
</evidence>
<dbReference type="OrthoDB" id="9803916at2"/>
<dbReference type="RefSeq" id="WP_161343598.1">
    <property type="nucleotide sequence ID" value="NZ_BMGW01000002.1"/>
</dbReference>
<keyword evidence="2" id="KW-0378">Hydrolase</keyword>
<sequence length="363" mass="36493">MTGFHLRAISGLGVKGPACFQLETGGARLLLDLGEGPDAGMRPDITGIGSVDAILISHGHPDHIGALDLAPELGNPPVYATAPVRALTDDLRLAHAQDLPIRGTVQVAGLTVETGPCGHAPGAVWMRIGGAGGLLYTGDMSAESTLYPCELPAPAAALVFDASYGAADQPLADQMAELLALAATRPLLLPAPAGGRGLEMAIAFAAAGLPVALCPAHRHVATVLLDHPGALVPGGAGALAGMLAGTAALAGGSPAQGVMIAAKPNGDAGLAAELIARFAKSGEAEIVFTGHLATGKPAAELVASSKARFLRWNVHPRLTGIAALAASVQPRLAMAAFVEAPRAADLAAALPDLPLVQAPEMRW</sequence>
<dbReference type="GO" id="GO:0004521">
    <property type="term" value="F:RNA endonuclease activity"/>
    <property type="evidence" value="ECO:0007669"/>
    <property type="project" value="TreeGrafter"/>
</dbReference>
<dbReference type="InterPro" id="IPR036866">
    <property type="entry name" value="RibonucZ/Hydroxyglut_hydro"/>
</dbReference>
<dbReference type="Proteomes" id="UP000477083">
    <property type="component" value="Unassembled WGS sequence"/>
</dbReference>
<dbReference type="Pfam" id="PF00753">
    <property type="entry name" value="Lactamase_B"/>
    <property type="match status" value="1"/>
</dbReference>
<dbReference type="Gene3D" id="3.60.15.10">
    <property type="entry name" value="Ribonuclease Z/Hydroxyacylglutathione hydrolase-like"/>
    <property type="match status" value="2"/>
</dbReference>
<evidence type="ECO:0000259" key="1">
    <source>
        <dbReference type="SMART" id="SM00849"/>
    </source>
</evidence>
<dbReference type="InterPro" id="IPR050698">
    <property type="entry name" value="MBL"/>
</dbReference>
<dbReference type="EMBL" id="WWNR01000002">
    <property type="protein sequence ID" value="MZQ88224.1"/>
    <property type="molecule type" value="Genomic_DNA"/>
</dbReference>